<reference evidence="3" key="1">
    <citation type="journal article" date="2019" name="Int. J. Syst. Evol. Microbiol.">
        <title>The Global Catalogue of Microorganisms (GCM) 10K type strain sequencing project: providing services to taxonomists for standard genome sequencing and annotation.</title>
        <authorList>
            <consortium name="The Broad Institute Genomics Platform"/>
            <consortium name="The Broad Institute Genome Sequencing Center for Infectious Disease"/>
            <person name="Wu L."/>
            <person name="Ma J."/>
        </authorList>
    </citation>
    <scope>NUCLEOTIDE SEQUENCE [LARGE SCALE GENOMIC DNA]</scope>
    <source>
        <strain evidence="3">KCTC 5701</strain>
    </source>
</reference>
<evidence type="ECO:0000313" key="3">
    <source>
        <dbReference type="Proteomes" id="UP001596065"/>
    </source>
</evidence>
<dbReference type="InterPro" id="IPR019587">
    <property type="entry name" value="Polyketide_cyclase/dehydratase"/>
</dbReference>
<evidence type="ECO:0000256" key="1">
    <source>
        <dbReference type="SAM" id="MobiDB-lite"/>
    </source>
</evidence>
<accession>A0ABW0WFS3</accession>
<keyword evidence="3" id="KW-1185">Reference proteome</keyword>
<comment type="caution">
    <text evidence="2">The sequence shown here is derived from an EMBL/GenBank/DDBJ whole genome shotgun (WGS) entry which is preliminary data.</text>
</comment>
<gene>
    <name evidence="2" type="ORF">ACFP3J_16440</name>
</gene>
<evidence type="ECO:0000313" key="2">
    <source>
        <dbReference type="EMBL" id="MFC5657066.1"/>
    </source>
</evidence>
<feature type="region of interest" description="Disordered" evidence="1">
    <location>
        <begin position="156"/>
        <end position="186"/>
    </location>
</feature>
<organism evidence="2 3">
    <name type="scientific">Streptomyces nogalater</name>
    <dbReference type="NCBI Taxonomy" id="38314"/>
    <lineage>
        <taxon>Bacteria</taxon>
        <taxon>Bacillati</taxon>
        <taxon>Actinomycetota</taxon>
        <taxon>Actinomycetes</taxon>
        <taxon>Kitasatosporales</taxon>
        <taxon>Streptomycetaceae</taxon>
        <taxon>Streptomyces</taxon>
    </lineage>
</organism>
<dbReference type="Proteomes" id="UP001596065">
    <property type="component" value="Unassembled WGS sequence"/>
</dbReference>
<dbReference type="SUPFAM" id="SSF55961">
    <property type="entry name" value="Bet v1-like"/>
    <property type="match status" value="1"/>
</dbReference>
<dbReference type="InterPro" id="IPR023393">
    <property type="entry name" value="START-like_dom_sf"/>
</dbReference>
<name>A0ABW0WFS3_STRNO</name>
<proteinExistence type="predicted"/>
<dbReference type="Pfam" id="PF10604">
    <property type="entry name" value="Polyketide_cyc2"/>
    <property type="match status" value="1"/>
</dbReference>
<dbReference type="Gene3D" id="3.30.530.20">
    <property type="match status" value="1"/>
</dbReference>
<dbReference type="EMBL" id="JBHSOE010000024">
    <property type="protein sequence ID" value="MFC5657066.1"/>
    <property type="molecule type" value="Genomic_DNA"/>
</dbReference>
<sequence>MPDASDSPPDIHWPSGFSPEQAHGFCQVQAVVHAPPATAFALLADVPRWPEWVPGITEAWAGALARTYEVLFHGQRFEVFVGEQVAPRRLGWSGVGAGVQVYQAWLLTAVAAGTHAVCANVVRGPASTSLAALSPAWEQHLNTLWMAQLKRLSESAPGGKRSQCHHPRNPPPRCGNYWLRSTGTRH</sequence>
<dbReference type="RefSeq" id="WP_344349058.1">
    <property type="nucleotide sequence ID" value="NZ_BAAASM010000022.1"/>
</dbReference>
<protein>
    <submittedName>
        <fullName evidence="2">SRPBCC family protein</fullName>
    </submittedName>
</protein>